<accession>A0A4Q7KK17</accession>
<dbReference type="RefSeq" id="WP_130345555.1">
    <property type="nucleotide sequence ID" value="NZ_SGWQ01000006.1"/>
</dbReference>
<keyword evidence="2" id="KW-1133">Transmembrane helix</keyword>
<comment type="caution">
    <text evidence="4">The sequence shown here is derived from an EMBL/GenBank/DDBJ whole genome shotgun (WGS) entry which is preliminary data.</text>
</comment>
<gene>
    <name evidence="4" type="ORF">EV193_106172</name>
</gene>
<keyword evidence="2" id="KW-0472">Membrane</keyword>
<evidence type="ECO:0000256" key="1">
    <source>
        <dbReference type="SAM" id="MobiDB-lite"/>
    </source>
</evidence>
<reference evidence="4 5" key="1">
    <citation type="submission" date="2019-02" db="EMBL/GenBank/DDBJ databases">
        <title>Genomic Encyclopedia of Type Strains, Phase IV (KMG-IV): sequencing the most valuable type-strain genomes for metagenomic binning, comparative biology and taxonomic classification.</title>
        <authorList>
            <person name="Goeker M."/>
        </authorList>
    </citation>
    <scope>NUCLEOTIDE SEQUENCE [LARGE SCALE GENOMIC DNA]</scope>
    <source>
        <strain evidence="4 5">DSM 101727</strain>
    </source>
</reference>
<name>A0A4Q7KK17_9PSEU</name>
<evidence type="ECO:0000259" key="3">
    <source>
        <dbReference type="Pfam" id="PF08044"/>
    </source>
</evidence>
<proteinExistence type="predicted"/>
<keyword evidence="2" id="KW-0812">Transmembrane</keyword>
<dbReference type="OrthoDB" id="3625082at2"/>
<protein>
    <submittedName>
        <fullName evidence="4">Uncharacterized protein DUF1707</fullName>
    </submittedName>
</protein>
<dbReference type="PANTHER" id="PTHR40763">
    <property type="entry name" value="MEMBRANE PROTEIN-RELATED"/>
    <property type="match status" value="1"/>
</dbReference>
<sequence length="145" mass="16118">MSTPAEPPVRASDSEREEIAARVQAAGAEGRLSLAETEERLTSVYTARFRHELTTLTSDLPSPQPARGPARAPAVWQGQLAGRRNPLAVHAAIVTLISVMLIVRWVASPIPYFWPIFPMFWLAMSLLVHARIRRSGWARRRLPTG</sequence>
<organism evidence="4 5">
    <name type="scientific">Herbihabitans rhizosphaerae</name>
    <dbReference type="NCBI Taxonomy" id="1872711"/>
    <lineage>
        <taxon>Bacteria</taxon>
        <taxon>Bacillati</taxon>
        <taxon>Actinomycetota</taxon>
        <taxon>Actinomycetes</taxon>
        <taxon>Pseudonocardiales</taxon>
        <taxon>Pseudonocardiaceae</taxon>
        <taxon>Herbihabitans</taxon>
    </lineage>
</organism>
<keyword evidence="5" id="KW-1185">Reference proteome</keyword>
<dbReference type="AlphaFoldDB" id="A0A4Q7KK17"/>
<feature type="region of interest" description="Disordered" evidence="1">
    <location>
        <begin position="1"/>
        <end position="22"/>
    </location>
</feature>
<evidence type="ECO:0000313" key="5">
    <source>
        <dbReference type="Proteomes" id="UP000294257"/>
    </source>
</evidence>
<evidence type="ECO:0000256" key="2">
    <source>
        <dbReference type="SAM" id="Phobius"/>
    </source>
</evidence>
<dbReference type="EMBL" id="SGWQ01000006">
    <property type="protein sequence ID" value="RZS36938.1"/>
    <property type="molecule type" value="Genomic_DNA"/>
</dbReference>
<feature type="transmembrane region" description="Helical" evidence="2">
    <location>
        <begin position="87"/>
        <end position="106"/>
    </location>
</feature>
<evidence type="ECO:0000313" key="4">
    <source>
        <dbReference type="EMBL" id="RZS36938.1"/>
    </source>
</evidence>
<dbReference type="PANTHER" id="PTHR40763:SF4">
    <property type="entry name" value="DUF1707 DOMAIN-CONTAINING PROTEIN"/>
    <property type="match status" value="1"/>
</dbReference>
<feature type="domain" description="DUF1707" evidence="3">
    <location>
        <begin position="9"/>
        <end position="61"/>
    </location>
</feature>
<dbReference type="InterPro" id="IPR012551">
    <property type="entry name" value="DUF1707_SHOCT-like"/>
</dbReference>
<dbReference type="Proteomes" id="UP000294257">
    <property type="component" value="Unassembled WGS sequence"/>
</dbReference>
<feature type="transmembrane region" description="Helical" evidence="2">
    <location>
        <begin position="112"/>
        <end position="132"/>
    </location>
</feature>
<dbReference type="Pfam" id="PF08044">
    <property type="entry name" value="DUF1707"/>
    <property type="match status" value="1"/>
</dbReference>